<dbReference type="RefSeq" id="WP_221275978.1">
    <property type="nucleotide sequence ID" value="NZ_JACHCA010000003.1"/>
</dbReference>
<proteinExistence type="predicted"/>
<dbReference type="SUPFAM" id="SSF55486">
    <property type="entry name" value="Metalloproteases ('zincins'), catalytic domain"/>
    <property type="match status" value="1"/>
</dbReference>
<dbReference type="Pfam" id="PF12388">
    <property type="entry name" value="Peptidase_M57"/>
    <property type="match status" value="1"/>
</dbReference>
<dbReference type="EMBL" id="JACHCA010000003">
    <property type="protein sequence ID" value="MBB6127303.1"/>
    <property type="molecule type" value="Genomic_DNA"/>
</dbReference>
<reference evidence="2 3" key="1">
    <citation type="submission" date="2020-08" db="EMBL/GenBank/DDBJ databases">
        <title>Genomic Encyclopedia of Type Strains, Phase IV (KMG-V): Genome sequencing to study the core and pangenomes of soil and plant-associated prokaryotes.</title>
        <authorList>
            <person name="Whitman W."/>
        </authorList>
    </citation>
    <scope>NUCLEOTIDE SEQUENCE [LARGE SCALE GENOMIC DNA]</scope>
    <source>
        <strain evidence="2 3">MP601</strain>
    </source>
</reference>
<dbReference type="InterPro" id="IPR024079">
    <property type="entry name" value="MetalloPept_cat_dom_sf"/>
</dbReference>
<accession>A0A841J889</accession>
<feature type="signal peptide" evidence="1">
    <location>
        <begin position="1"/>
        <end position="22"/>
    </location>
</feature>
<dbReference type="Proteomes" id="UP000548326">
    <property type="component" value="Unassembled WGS sequence"/>
</dbReference>
<comment type="caution">
    <text evidence="2">The sequence shown here is derived from an EMBL/GenBank/DDBJ whole genome shotgun (WGS) entry which is preliminary data.</text>
</comment>
<dbReference type="InterPro" id="IPR024653">
    <property type="entry name" value="Peptidase_M10/M27/M57"/>
</dbReference>
<evidence type="ECO:0000256" key="1">
    <source>
        <dbReference type="SAM" id="SignalP"/>
    </source>
</evidence>
<organism evidence="2 3">
    <name type="scientific">Mucilaginibacter lappiensis</name>
    <dbReference type="NCBI Taxonomy" id="354630"/>
    <lineage>
        <taxon>Bacteria</taxon>
        <taxon>Pseudomonadati</taxon>
        <taxon>Bacteroidota</taxon>
        <taxon>Sphingobacteriia</taxon>
        <taxon>Sphingobacteriales</taxon>
        <taxon>Sphingobacteriaceae</taxon>
        <taxon>Mucilaginibacter</taxon>
    </lineage>
</organism>
<dbReference type="AlphaFoldDB" id="A0A841J889"/>
<protein>
    <recommendedName>
        <fullName evidence="4">Dual-action HEIGH metallo-peptidase</fullName>
    </recommendedName>
</protein>
<gene>
    <name evidence="2" type="ORF">HDF22_001409</name>
</gene>
<evidence type="ECO:0000313" key="2">
    <source>
        <dbReference type="EMBL" id="MBB6127303.1"/>
    </source>
</evidence>
<evidence type="ECO:0008006" key="4">
    <source>
        <dbReference type="Google" id="ProtNLM"/>
    </source>
</evidence>
<sequence>MKKQLLFKMGVCIVCASSLLTACTKNNQGADKKATSKTVISADVAQKIKNLGFSADNVRKMGSNYIVEGDIMLTPANLSEANTTSPVLRVAETEQYQTHNLVKNLPRTITVSVSNLPTVYATATANAVARYNALNLTLQFQIVSSGGDMVITGFDEGVDSDGFITLGYSGFPTASGDPYNAIGMNTNADAYGSNPDVGYLTSVIQHEMGHCIGMRHTDYFNRNLSCGVNGGGNEGSTYNSSDPQDYPGAVHIPGTPTKTFDAGSWMLACSSGTDRTFNANDKIALNYLY</sequence>
<dbReference type="Gene3D" id="3.40.390.10">
    <property type="entry name" value="Collagenase (Catalytic Domain)"/>
    <property type="match status" value="1"/>
</dbReference>
<dbReference type="PROSITE" id="PS51257">
    <property type="entry name" value="PROKAR_LIPOPROTEIN"/>
    <property type="match status" value="1"/>
</dbReference>
<dbReference type="GO" id="GO:0008237">
    <property type="term" value="F:metallopeptidase activity"/>
    <property type="evidence" value="ECO:0007669"/>
    <property type="project" value="InterPro"/>
</dbReference>
<evidence type="ECO:0000313" key="3">
    <source>
        <dbReference type="Proteomes" id="UP000548326"/>
    </source>
</evidence>
<name>A0A841J889_9SPHI</name>
<feature type="chain" id="PRO_5032936794" description="Dual-action HEIGH metallo-peptidase" evidence="1">
    <location>
        <begin position="23"/>
        <end position="289"/>
    </location>
</feature>
<keyword evidence="1" id="KW-0732">Signal</keyword>